<comment type="caution">
    <text evidence="1">The sequence shown here is derived from an EMBL/GenBank/DDBJ whole genome shotgun (WGS) entry which is preliminary data.</text>
</comment>
<evidence type="ECO:0000313" key="2">
    <source>
        <dbReference type="Proteomes" id="UP001209885"/>
    </source>
</evidence>
<accession>A0ABT3RNT0</accession>
<proteinExistence type="predicted"/>
<dbReference type="Proteomes" id="UP001209885">
    <property type="component" value="Unassembled WGS sequence"/>
</dbReference>
<name>A0ABT3RNT0_9BACT</name>
<dbReference type="RefSeq" id="WP_266055508.1">
    <property type="nucleotide sequence ID" value="NZ_JAPFQN010000003.1"/>
</dbReference>
<dbReference type="SUPFAM" id="SSF53474">
    <property type="entry name" value="alpha/beta-Hydrolases"/>
    <property type="match status" value="1"/>
</dbReference>
<dbReference type="SUPFAM" id="SSF51126">
    <property type="entry name" value="Pectin lyase-like"/>
    <property type="match status" value="1"/>
</dbReference>
<organism evidence="1 2">
    <name type="scientific">Mangrovivirga halotolerans</name>
    <dbReference type="NCBI Taxonomy" id="2993936"/>
    <lineage>
        <taxon>Bacteria</taxon>
        <taxon>Pseudomonadati</taxon>
        <taxon>Bacteroidota</taxon>
        <taxon>Cytophagia</taxon>
        <taxon>Cytophagales</taxon>
        <taxon>Mangrovivirgaceae</taxon>
        <taxon>Mangrovivirga</taxon>
    </lineage>
</organism>
<keyword evidence="2" id="KW-1185">Reference proteome</keyword>
<dbReference type="InterPro" id="IPR029058">
    <property type="entry name" value="AB_hydrolase_fold"/>
</dbReference>
<dbReference type="Gene3D" id="3.40.50.1820">
    <property type="entry name" value="alpha/beta hydrolase"/>
    <property type="match status" value="1"/>
</dbReference>
<evidence type="ECO:0000313" key="1">
    <source>
        <dbReference type="EMBL" id="MCX2743136.1"/>
    </source>
</evidence>
<dbReference type="EMBL" id="JAPFQN010000003">
    <property type="protein sequence ID" value="MCX2743136.1"/>
    <property type="molecule type" value="Genomic_DNA"/>
</dbReference>
<gene>
    <name evidence="1" type="ORF">OO013_04630</name>
</gene>
<protein>
    <submittedName>
        <fullName evidence="1">Uncharacterized protein</fullName>
    </submittedName>
</protein>
<dbReference type="PROSITE" id="PS51257">
    <property type="entry name" value="PROKAR_LIPOPROTEIN"/>
    <property type="match status" value="1"/>
</dbReference>
<reference evidence="1 2" key="1">
    <citation type="submission" date="2022-11" db="EMBL/GenBank/DDBJ databases">
        <title>The characterization of three novel Bacteroidetes species and genomic analysis of their roles in tidal elemental geochemical cycles.</title>
        <authorList>
            <person name="Ma K."/>
        </authorList>
    </citation>
    <scope>NUCLEOTIDE SEQUENCE [LARGE SCALE GENOMIC DNA]</scope>
    <source>
        <strain evidence="1 2">M17</strain>
    </source>
</reference>
<sequence>MKNYHKIVYQIVFLMSFILIGCSTDKEAFQEIENANQQTISFNDLFDKLDRIPDLIVENSASLQNALKDCKPGDLILLAPGTYDLPVSVSVNNITLFGAGQVLIKNPENSAVSIFPNSNVQNLYLHNVKLENYSDSPEIKQLQFDTKRNKRFISYTKEILAGDIAHYVFSVRLGNKDYDYINIHRLIRESSNKPIPTLGEIFMVHGANQNFVDIFLKAGASTISEATSLPIYLAKSDVDVWGIDMAWTRVPAETSDLSFMKDWGIERDVQHLEKAMKIARIISGITKQGFGKMNLMGFSYGSAVLYGAAGYETTINNARRNIKGMIPVDQPIKYSEDFAASRESSCIRGIEAANAIEDGIYFRSLNLTPLAQLAITDPDGISPAIPSFTNLQFILFIGANTYALGPSATPTWHFVAGIYDGPIPVGLNYTETERWLSLLAEFDSGPYMPFKILLDIFECECGEKETFIDQNLEDISLPIFNVSAHGGSGKSTLLTPTLTSSTDIENLMIKFYPDNPELDFGHADLLMATNAPNEFWEPLRNWVQSH</sequence>
<dbReference type="InterPro" id="IPR011050">
    <property type="entry name" value="Pectin_lyase_fold/virulence"/>
</dbReference>